<dbReference type="Proteomes" id="UP000706926">
    <property type="component" value="Unassembled WGS sequence"/>
</dbReference>
<evidence type="ECO:0000313" key="5">
    <source>
        <dbReference type="Proteomes" id="UP000706926"/>
    </source>
</evidence>
<evidence type="ECO:0000256" key="1">
    <source>
        <dbReference type="SAM" id="MobiDB-lite"/>
    </source>
</evidence>
<evidence type="ECO:0000259" key="3">
    <source>
        <dbReference type="PROSITE" id="PS50006"/>
    </source>
</evidence>
<dbReference type="SUPFAM" id="SSF49879">
    <property type="entry name" value="SMAD/FHA domain"/>
    <property type="match status" value="1"/>
</dbReference>
<sequence length="676" mass="73901">MLGLKTDFVQNDRTMMILDREQGMRTDELNEVQLGMIRSSSIPHFLKLHIKEVDYKITMEYDITGKKMLSQALKAERMSLTEYYGLLLQIVTALHDSSLYMLKAENFILHEDYIFIDGSLRLGTLYLTYIPLETTAESGHLRSSLKECMTRLLASVTELKGRGVQALMSFCGEQSFSLPGLKRLIIELLAGEDDGAISGRTDTRPELSVSEQGIRAVRSSVLNSGSTSPNSGNDQAGAWSRTGQEAPVDRGNLIRSIHSASHSGMEQPERIDKPVRPRFGAASWLPERNGESAEPEDPEQSSPLRTYILLACMLAAAAVWRLLYLSRPSLLTLGLSAGVTFLLAAAAWLGWQGKLQTLFRRTDPWSGALPAMESTELEHYGPSAWKAPPRFQADPLSGLLNGGEHIHRKDRLDDRKTLDSKEKWRWKSPRTDTEADEGPNQNVETPFHGGVSLRGRIGASGFTDRGIEPGSSPAGQSPSPTNDQGQSVAGRNKEAYKILEMYPQPGVSSSSQGYGNAEAAAGEEDYYAHLSEHTEILSSSGDGGTVLLSQGFVPGKHPQRHAYLEVRSPEGGLPERVEINQPHFIIGRSAEVAQYVALGVGTSRAHAELSRGAEGYVLKDLGSRNGTVLEGEAMVPYKEYAIAEGNAFIIAGWSFTFRSSLDGSGGSMHVSARSFK</sequence>
<feature type="compositionally biased region" description="Basic and acidic residues" evidence="1">
    <location>
        <begin position="411"/>
        <end position="433"/>
    </location>
</feature>
<dbReference type="EMBL" id="JAGGKI010000003">
    <property type="protein sequence ID" value="MBP1892389.1"/>
    <property type="molecule type" value="Genomic_DNA"/>
</dbReference>
<dbReference type="InterPro" id="IPR008984">
    <property type="entry name" value="SMAD_FHA_dom_sf"/>
</dbReference>
<dbReference type="InterPro" id="IPR000253">
    <property type="entry name" value="FHA_dom"/>
</dbReference>
<feature type="compositionally biased region" description="Polar residues" evidence="1">
    <location>
        <begin position="220"/>
        <end position="234"/>
    </location>
</feature>
<feature type="domain" description="FHA" evidence="3">
    <location>
        <begin position="584"/>
        <end position="634"/>
    </location>
</feature>
<feature type="region of interest" description="Disordered" evidence="1">
    <location>
        <begin position="220"/>
        <end position="246"/>
    </location>
</feature>
<name>A0ABS4F808_9BACL</name>
<keyword evidence="2" id="KW-1133">Transmembrane helix</keyword>
<dbReference type="CDD" id="cd00060">
    <property type="entry name" value="FHA"/>
    <property type="match status" value="1"/>
</dbReference>
<protein>
    <recommendedName>
        <fullName evidence="3">FHA domain-containing protein</fullName>
    </recommendedName>
</protein>
<evidence type="ECO:0000256" key="2">
    <source>
        <dbReference type="SAM" id="Phobius"/>
    </source>
</evidence>
<feature type="compositionally biased region" description="Low complexity" evidence="1">
    <location>
        <begin position="469"/>
        <end position="480"/>
    </location>
</feature>
<dbReference type="GeneID" id="95403498"/>
<feature type="transmembrane region" description="Helical" evidence="2">
    <location>
        <begin position="304"/>
        <end position="323"/>
    </location>
</feature>
<dbReference type="Pfam" id="PF00498">
    <property type="entry name" value="FHA"/>
    <property type="match status" value="1"/>
</dbReference>
<dbReference type="Pfam" id="PF19909">
    <property type="entry name" value="DUF6382"/>
    <property type="match status" value="1"/>
</dbReference>
<comment type="caution">
    <text evidence="4">The sequence shown here is derived from an EMBL/GenBank/DDBJ whole genome shotgun (WGS) entry which is preliminary data.</text>
</comment>
<dbReference type="InterPro" id="IPR045962">
    <property type="entry name" value="DUF6382"/>
</dbReference>
<keyword evidence="5" id="KW-1185">Reference proteome</keyword>
<keyword evidence="2" id="KW-0812">Transmembrane</keyword>
<keyword evidence="2" id="KW-0472">Membrane</keyword>
<feature type="transmembrane region" description="Helical" evidence="2">
    <location>
        <begin position="330"/>
        <end position="351"/>
    </location>
</feature>
<dbReference type="PROSITE" id="PS50006">
    <property type="entry name" value="FHA_DOMAIN"/>
    <property type="match status" value="1"/>
</dbReference>
<proteinExistence type="predicted"/>
<evidence type="ECO:0000313" key="4">
    <source>
        <dbReference type="EMBL" id="MBP1892389.1"/>
    </source>
</evidence>
<feature type="region of interest" description="Disordered" evidence="1">
    <location>
        <begin position="411"/>
        <end position="489"/>
    </location>
</feature>
<gene>
    <name evidence="4" type="ORF">J2Z18_001465</name>
</gene>
<accession>A0ABS4F808</accession>
<organism evidence="4 5">
    <name type="scientific">Paenibacillus lactis</name>
    <dbReference type="NCBI Taxonomy" id="228574"/>
    <lineage>
        <taxon>Bacteria</taxon>
        <taxon>Bacillati</taxon>
        <taxon>Bacillota</taxon>
        <taxon>Bacilli</taxon>
        <taxon>Bacillales</taxon>
        <taxon>Paenibacillaceae</taxon>
        <taxon>Paenibacillus</taxon>
    </lineage>
</organism>
<reference evidence="4 5" key="1">
    <citation type="submission" date="2021-03" db="EMBL/GenBank/DDBJ databases">
        <title>Genomic Encyclopedia of Type Strains, Phase IV (KMG-IV): sequencing the most valuable type-strain genomes for metagenomic binning, comparative biology and taxonomic classification.</title>
        <authorList>
            <person name="Goeker M."/>
        </authorList>
    </citation>
    <scope>NUCLEOTIDE SEQUENCE [LARGE SCALE GENOMIC DNA]</scope>
    <source>
        <strain evidence="4 5">DSM 15596</strain>
    </source>
</reference>
<dbReference type="RefSeq" id="WP_276825177.1">
    <property type="nucleotide sequence ID" value="NZ_DMBX01000043.1"/>
</dbReference>
<dbReference type="SMART" id="SM00240">
    <property type="entry name" value="FHA"/>
    <property type="match status" value="1"/>
</dbReference>
<dbReference type="Gene3D" id="2.60.200.20">
    <property type="match status" value="1"/>
</dbReference>